<dbReference type="Gene3D" id="2.180.10.10">
    <property type="entry name" value="RHS repeat-associated core"/>
    <property type="match status" value="2"/>
</dbReference>
<keyword evidence="5" id="KW-1185">Reference proteome</keyword>
<dbReference type="Gene3D" id="3.90.175.10">
    <property type="entry name" value="Diphtheria Toxin, domain 1"/>
    <property type="match status" value="1"/>
</dbReference>
<dbReference type="InterPro" id="IPR006530">
    <property type="entry name" value="YD"/>
</dbReference>
<dbReference type="PANTHER" id="PTHR32305">
    <property type="match status" value="1"/>
</dbReference>
<keyword evidence="2" id="KW-0812">Transmembrane</keyword>
<proteinExistence type="predicted"/>
<dbReference type="Proteomes" id="UP000094023">
    <property type="component" value="Unassembled WGS sequence"/>
</dbReference>
<feature type="transmembrane region" description="Helical" evidence="2">
    <location>
        <begin position="1372"/>
        <end position="1399"/>
    </location>
</feature>
<gene>
    <name evidence="4" type="ORF">M983_0211</name>
</gene>
<protein>
    <recommendedName>
        <fullName evidence="3">Teneurin-like YD-shell domain-containing protein</fullName>
    </recommendedName>
</protein>
<dbReference type="InterPro" id="IPR022385">
    <property type="entry name" value="Rhs_assc_core"/>
</dbReference>
<evidence type="ECO:0000313" key="4">
    <source>
        <dbReference type="EMBL" id="OAT38667.1"/>
    </source>
</evidence>
<keyword evidence="2" id="KW-1133">Transmembrane helix</keyword>
<dbReference type="InterPro" id="IPR031325">
    <property type="entry name" value="RHS_repeat"/>
</dbReference>
<sequence>MNDSFTSQTSNFISAMSTDVDPRTGQFMVNLPVVSLVGNHLLGPELPLSLSYSALNNVNSGFGTGFALSLTQFNNRTNLLELSNGEKYRVSPGTNKVRNQKLKSFRFEFTNGHGDGEGYTIFWKNGKIERLTKAKDNNTFLTTTVISPAGRQLYLTWNWSGQVSRLSEVRDESVTLCRISYKNESSVMTLWPGTGDENSVQFLLMNDKYLNRIFWKLPDSNFLNCYFSYDAISGMSNLLLTGVKYPTGMTDDVVYNRQEGLRYPSASGITTRLPVVFTHTRNPGAGQPKTIRHFSYTTQNFLGFNGNFGNWSPDSDYIYTTLTDYTYGSEETITSGGVTVTTKREYNNYHLQILEETRKGSSIIREKTAYYARPYVFIDGQLAQFQMPAKKTVTLTDTVLPVSERTRTEITETAFDEHGNPVSMKAPDGTLTTYEFYPAEGGHHCPAEPNGFVRFLKSVTVTPRDSDYNDTPEQITTYTYRLLGNRKDCVVQDTESVFSGDTLLSVRTTEYQEDTGNTEYGRVTSFIDTLYNSDVKGQSFTSRQDFDTKVSDSGLMTQKATFTGYDGLKSSVTQSRSVYNGLMHSDVSAQGILTRYTYDSLGRVLTKIQNVGTVYENTTTWKYEITAVGPNTIMRDNIGNQIKILFDGAGRQIRQQQLDIDDTQQWFDITSTQYDAFGQQNVSTAWDWITDKSNTPKNFTISSTTDYDNWGNASKMLLSDNLCKHTQSDPVQRLTHSFSQNDEGLSLMKSGTVSTRLDKITGLPQQETMIDVSGVEQSKYNYIYDGLDKLRQEEDTDGNITTYSYDIWGREISRTLADGTVITYSYAPHSSDSLVSCIQVTTPKKDGSSSTQIMGIRKYDSLERIIEEIVGGRMTSYSYEGASPKPAKIIFPSGDSLKYTYIPELDNVPLSVKGAGIVRTYEYDKRTGELLNATEGDIGYGCVWSSSGKLIEERFTQQGNKRQASYTSTLNQTPLSYTDITGAQTHYTFNKHGQVIEISDNELSVALSYDPLKRLSTQMVKSKTSNSNLTTALKYDDFSREISRTLTDGNGATLKMELQRLKNGLLARRLTKQGSLVLKDERYEYDCRYRLINYNVSGSTPPSDAHGNLLAGQLYQYDAINNLTSVVTTLADNSEDKATYYYLNKEDPTQLSKITHTHNTYPQTINLEYDANGRMTKDEAGRTLAYDAIGRLISVSGKNINGGHYQYDALNRLVGQDVNQNDARELYYRGNNLINEVLSADKQEIRFIKQGLNCLGVSDGQNLTITGTDYNNSVVWSEGKTNEMTLHNWSPYGNGNQIDLLPGFNGERSDPISGSYHLGNGYRTYNPVLMRFNCPDSQSPFGDGGINPYAYCTGDPINFTDPSGHMSTGSAVGIGVGIAGLLLAAFTAGTSLIATTIAMGATSVITTGSAISTWGVISATVASASVASLVTGSLGVMSDVTAIASGVAEEVSPEDSATSMLGWVSMATGLVGFTVELMEAGSSLYGMVQSRSKLVKGNSGGSNPLRLRGGGDGVLEAAASTSSNQRQTPRVIGYHGTSSKYTQSLMSGIDYIKYASEGGGTRHGTAFYAALDFGTAEGYAGVTAIKTNQNRSFMSKIFRKKYQAVIFEVLFDVSNSQDHSNNIFVQTLYQGRGLRKTNYEVLFTGDSVGHITLRRSISSATTSERFTPEEISQYLGLRNQFNL</sequence>
<dbReference type="Pfam" id="PF25023">
    <property type="entry name" value="TEN_YD-shell"/>
    <property type="match status" value="1"/>
</dbReference>
<dbReference type="InterPro" id="IPR056823">
    <property type="entry name" value="TEN-like_YD-shell"/>
</dbReference>
<evidence type="ECO:0000313" key="5">
    <source>
        <dbReference type="Proteomes" id="UP000094023"/>
    </source>
</evidence>
<dbReference type="PANTHER" id="PTHR32305:SF15">
    <property type="entry name" value="PROTEIN RHSA-RELATED"/>
    <property type="match status" value="1"/>
</dbReference>
<dbReference type="Pfam" id="PF05593">
    <property type="entry name" value="RHS_repeat"/>
    <property type="match status" value="1"/>
</dbReference>
<dbReference type="STRING" id="1354337.M983_0211"/>
<dbReference type="NCBIfam" id="TIGR03696">
    <property type="entry name" value="Rhs_assc_core"/>
    <property type="match status" value="1"/>
</dbReference>
<keyword evidence="2" id="KW-0472">Membrane</keyword>
<accession>A0A198GMH0</accession>
<evidence type="ECO:0000259" key="3">
    <source>
        <dbReference type="Pfam" id="PF25023"/>
    </source>
</evidence>
<dbReference type="InterPro" id="IPR050708">
    <property type="entry name" value="T6SS_VgrG/RHS"/>
</dbReference>
<comment type="caution">
    <text evidence="4">The sequence shown here is derived from an EMBL/GenBank/DDBJ whole genome shotgun (WGS) entry which is preliminary data.</text>
</comment>
<evidence type="ECO:0000256" key="1">
    <source>
        <dbReference type="ARBA" id="ARBA00022737"/>
    </source>
</evidence>
<feature type="transmembrane region" description="Helical" evidence="2">
    <location>
        <begin position="1411"/>
        <end position="1430"/>
    </location>
</feature>
<dbReference type="NCBIfam" id="TIGR01643">
    <property type="entry name" value="YD_repeat_2x"/>
    <property type="match status" value="1"/>
</dbReference>
<evidence type="ECO:0000256" key="2">
    <source>
        <dbReference type="SAM" id="Phobius"/>
    </source>
</evidence>
<keyword evidence="1" id="KW-0677">Repeat</keyword>
<dbReference type="EMBL" id="LXEN01000008">
    <property type="protein sequence ID" value="OAT38667.1"/>
    <property type="molecule type" value="Genomic_DNA"/>
</dbReference>
<dbReference type="OrthoDB" id="5862074at2"/>
<name>A0A198GMH0_9GAMM</name>
<reference evidence="4 5" key="1">
    <citation type="submission" date="2016-04" db="EMBL/GenBank/DDBJ databases">
        <title>ATOL: Assembling a taxonomically balanced genome-scale reconstruction of the evolutionary history of the Enterobacteriaceae.</title>
        <authorList>
            <person name="Plunkett G.III."/>
            <person name="Neeno-Eckwall E.C."/>
            <person name="Glasner J.D."/>
            <person name="Perna N.T."/>
        </authorList>
    </citation>
    <scope>NUCLEOTIDE SEQUENCE [LARGE SCALE GENOMIC DNA]</scope>
    <source>
        <strain evidence="4 5">ATCC 19692</strain>
    </source>
</reference>
<organism evidence="4 5">
    <name type="scientific">Proteus myxofaciens ATCC 19692</name>
    <dbReference type="NCBI Taxonomy" id="1354337"/>
    <lineage>
        <taxon>Bacteria</taxon>
        <taxon>Pseudomonadati</taxon>
        <taxon>Pseudomonadota</taxon>
        <taxon>Gammaproteobacteria</taxon>
        <taxon>Enterobacterales</taxon>
        <taxon>Morganellaceae</taxon>
        <taxon>Proteus</taxon>
    </lineage>
</organism>
<dbReference type="PATRIC" id="fig|1354337.4.peg.217"/>
<dbReference type="SUPFAM" id="SSF56399">
    <property type="entry name" value="ADP-ribosylation"/>
    <property type="match status" value="1"/>
</dbReference>
<feature type="domain" description="Teneurin-like YD-shell" evidence="3">
    <location>
        <begin position="921"/>
        <end position="1337"/>
    </location>
</feature>